<gene>
    <name evidence="2" type="ORF">US50_C0002G0011</name>
</gene>
<evidence type="ECO:0000256" key="1">
    <source>
        <dbReference type="SAM" id="Phobius"/>
    </source>
</evidence>
<evidence type="ECO:0000313" key="2">
    <source>
        <dbReference type="EMBL" id="KKQ35951.1"/>
    </source>
</evidence>
<feature type="transmembrane region" description="Helical" evidence="1">
    <location>
        <begin position="85"/>
        <end position="106"/>
    </location>
</feature>
<protein>
    <submittedName>
        <fullName evidence="2">Uncharacterized protein</fullName>
    </submittedName>
</protein>
<organism evidence="2 3">
    <name type="scientific">Candidatus Nomurabacteria bacterium GW2011_GWB1_37_5</name>
    <dbReference type="NCBI Taxonomy" id="1618742"/>
    <lineage>
        <taxon>Bacteria</taxon>
        <taxon>Candidatus Nomuraibacteriota</taxon>
    </lineage>
</organism>
<reference evidence="2 3" key="1">
    <citation type="journal article" date="2015" name="Nature">
        <title>rRNA introns, odd ribosomes, and small enigmatic genomes across a large radiation of phyla.</title>
        <authorList>
            <person name="Brown C.T."/>
            <person name="Hug L.A."/>
            <person name="Thomas B.C."/>
            <person name="Sharon I."/>
            <person name="Castelle C.J."/>
            <person name="Singh A."/>
            <person name="Wilkins M.J."/>
            <person name="Williams K.H."/>
            <person name="Banfield J.F."/>
        </authorList>
    </citation>
    <scope>NUCLEOTIDE SEQUENCE [LARGE SCALE GENOMIC DNA]</scope>
</reference>
<sequence length="217" mass="25813">METNEIPYKATPEEIQRIVDEARKYASEELQEIINSRYDRTLFRFQSSAVYALCFLAVLVLFLIFSSRDMARFIILDEKASTGYALIFTLLLLLIFYSGFLFVYLFTRYCHAGRSEPISEGKIYRITKIVSDPLEKRENKDLGGTIVYYEFFATEHDENLKQKIDFRIVERPERLYYMPAITDQKLENKKYYKCLLKKPDEKRFNVNILVFEEYTPK</sequence>
<keyword evidence="1" id="KW-1133">Transmembrane helix</keyword>
<name>A0A0G0K5M1_9BACT</name>
<feature type="transmembrane region" description="Helical" evidence="1">
    <location>
        <begin position="48"/>
        <end position="65"/>
    </location>
</feature>
<dbReference type="Proteomes" id="UP000033876">
    <property type="component" value="Unassembled WGS sequence"/>
</dbReference>
<dbReference type="EMBL" id="LBTF01000002">
    <property type="protein sequence ID" value="KKQ35951.1"/>
    <property type="molecule type" value="Genomic_DNA"/>
</dbReference>
<accession>A0A0G0K5M1</accession>
<keyword evidence="1" id="KW-0812">Transmembrane</keyword>
<dbReference type="AlphaFoldDB" id="A0A0G0K5M1"/>
<keyword evidence="1" id="KW-0472">Membrane</keyword>
<comment type="caution">
    <text evidence="2">The sequence shown here is derived from an EMBL/GenBank/DDBJ whole genome shotgun (WGS) entry which is preliminary data.</text>
</comment>
<evidence type="ECO:0000313" key="3">
    <source>
        <dbReference type="Proteomes" id="UP000033876"/>
    </source>
</evidence>
<proteinExistence type="predicted"/>